<feature type="transmembrane region" description="Helical" evidence="1">
    <location>
        <begin position="34"/>
        <end position="55"/>
    </location>
</feature>
<keyword evidence="3" id="KW-1185">Reference proteome</keyword>
<keyword evidence="1" id="KW-1133">Transmembrane helix</keyword>
<feature type="transmembrane region" description="Helical" evidence="1">
    <location>
        <begin position="137"/>
        <end position="155"/>
    </location>
</feature>
<name>A0A5N8XFY0_9ACTN</name>
<reference evidence="2 3" key="1">
    <citation type="submission" date="2019-07" db="EMBL/GenBank/DDBJ databases">
        <title>New species of Amycolatopsis and Streptomyces.</title>
        <authorList>
            <person name="Duangmal K."/>
            <person name="Teo W.F.A."/>
            <person name="Lipun K."/>
        </authorList>
    </citation>
    <scope>NUCLEOTIDE SEQUENCE [LARGE SCALE GENOMIC DNA]</scope>
    <source>
        <strain evidence="2 3">NBRC 106415</strain>
    </source>
</reference>
<sequence>MTTTRMTGYDRSMLRLMNDPRGRPLYATAARRRLAVAAHVALTVAIGSLMTYFYLAKAEPMWAVVAVAVLFLPWAVATGAINAATRGLLELRERALDERQSAERSRVLAVSHRVMTLLLAAAVAGLLIAGASGGDALTAYAAPLLVAVLVPHWLMPLWVAGLMAQDEPVEDEGLAGWPRPSVS</sequence>
<proteinExistence type="predicted"/>
<gene>
    <name evidence="2" type="ORF">FNH08_09865</name>
</gene>
<evidence type="ECO:0000313" key="2">
    <source>
        <dbReference type="EMBL" id="MPY57455.1"/>
    </source>
</evidence>
<evidence type="ECO:0000256" key="1">
    <source>
        <dbReference type="SAM" id="Phobius"/>
    </source>
</evidence>
<dbReference type="EMBL" id="VJZC01000045">
    <property type="protein sequence ID" value="MPY57455.1"/>
    <property type="molecule type" value="Genomic_DNA"/>
</dbReference>
<keyword evidence="1" id="KW-0472">Membrane</keyword>
<organism evidence="2 3">
    <name type="scientific">Streptomyces spongiae</name>
    <dbReference type="NCBI Taxonomy" id="565072"/>
    <lineage>
        <taxon>Bacteria</taxon>
        <taxon>Bacillati</taxon>
        <taxon>Actinomycetota</taxon>
        <taxon>Actinomycetes</taxon>
        <taxon>Kitasatosporales</taxon>
        <taxon>Streptomycetaceae</taxon>
        <taxon>Streptomyces</taxon>
    </lineage>
</organism>
<accession>A0A5N8XFY0</accession>
<feature type="transmembrane region" description="Helical" evidence="1">
    <location>
        <begin position="110"/>
        <end position="131"/>
    </location>
</feature>
<feature type="transmembrane region" description="Helical" evidence="1">
    <location>
        <begin position="61"/>
        <end position="89"/>
    </location>
</feature>
<dbReference type="OrthoDB" id="4245237at2"/>
<comment type="caution">
    <text evidence="2">The sequence shown here is derived from an EMBL/GenBank/DDBJ whole genome shotgun (WGS) entry which is preliminary data.</text>
</comment>
<dbReference type="RefSeq" id="WP_152771040.1">
    <property type="nucleotide sequence ID" value="NZ_VJZC01000045.1"/>
</dbReference>
<protein>
    <submittedName>
        <fullName evidence="2">Uncharacterized protein</fullName>
    </submittedName>
</protein>
<dbReference type="Proteomes" id="UP000400924">
    <property type="component" value="Unassembled WGS sequence"/>
</dbReference>
<dbReference type="AlphaFoldDB" id="A0A5N8XFY0"/>
<evidence type="ECO:0000313" key="3">
    <source>
        <dbReference type="Proteomes" id="UP000400924"/>
    </source>
</evidence>
<keyword evidence="1" id="KW-0812">Transmembrane</keyword>